<reference evidence="1 2" key="1">
    <citation type="submission" date="2018-08" db="EMBL/GenBank/DDBJ databases">
        <title>Erythrobacter zhengii sp.nov., a bacterium isolated from deep-sea sediment.</title>
        <authorList>
            <person name="Fang C."/>
            <person name="Wu Y.-H."/>
            <person name="Sun C."/>
            <person name="Wang H."/>
            <person name="Cheng H."/>
            <person name="Meng F.-X."/>
            <person name="Wang C.-S."/>
            <person name="Xu X.-W."/>
        </authorList>
    </citation>
    <scope>NUCLEOTIDE SEQUENCE [LARGE SCALE GENOMIC DNA]</scope>
    <source>
        <strain evidence="1 2">CCTCC AB 2015396</strain>
    </source>
</reference>
<sequence>MPDPITFTSASARLGLPFLFSAQAQKEFTVNEALARLDALLHLAVEGTADAPPAAPVDGEAWLLGDTPEGDWAGHAGEIACRQAGNWLFQPPLTGMRVYDKSAGQQALFDGGWSRASDIALPSGGATQDSEARTAIAGLVAALVAAGILA</sequence>
<organism evidence="1 2">
    <name type="scientific">Aurantiacibacter xanthus</name>
    <dbReference type="NCBI Taxonomy" id="1784712"/>
    <lineage>
        <taxon>Bacteria</taxon>
        <taxon>Pseudomonadati</taxon>
        <taxon>Pseudomonadota</taxon>
        <taxon>Alphaproteobacteria</taxon>
        <taxon>Sphingomonadales</taxon>
        <taxon>Erythrobacteraceae</taxon>
        <taxon>Aurantiacibacter</taxon>
    </lineage>
</organism>
<accession>A0A3A1P4Z2</accession>
<evidence type="ECO:0000313" key="2">
    <source>
        <dbReference type="Proteomes" id="UP000265366"/>
    </source>
</evidence>
<dbReference type="InterPro" id="IPR021251">
    <property type="entry name" value="DUF2793"/>
</dbReference>
<name>A0A3A1P4Z2_9SPHN</name>
<keyword evidence="2" id="KW-1185">Reference proteome</keyword>
<dbReference type="AlphaFoldDB" id="A0A3A1P4Z2"/>
<evidence type="ECO:0000313" key="1">
    <source>
        <dbReference type="EMBL" id="RIV85336.1"/>
    </source>
</evidence>
<gene>
    <name evidence="1" type="ORF">D2V17_10740</name>
</gene>
<dbReference type="Pfam" id="PF10983">
    <property type="entry name" value="DUF2793"/>
    <property type="match status" value="1"/>
</dbReference>
<comment type="caution">
    <text evidence="1">The sequence shown here is derived from an EMBL/GenBank/DDBJ whole genome shotgun (WGS) entry which is preliminary data.</text>
</comment>
<dbReference type="OrthoDB" id="564699at2"/>
<proteinExistence type="predicted"/>
<dbReference type="EMBL" id="QXFM01000099">
    <property type="protein sequence ID" value="RIV85336.1"/>
    <property type="molecule type" value="Genomic_DNA"/>
</dbReference>
<protein>
    <submittedName>
        <fullName evidence="1">DUF2793 domain-containing protein</fullName>
    </submittedName>
</protein>
<dbReference type="Proteomes" id="UP000265366">
    <property type="component" value="Unassembled WGS sequence"/>
</dbReference>
<dbReference type="RefSeq" id="WP_119592963.1">
    <property type="nucleotide sequence ID" value="NZ_QXFM01000099.1"/>
</dbReference>